<dbReference type="Proteomes" id="UP000499080">
    <property type="component" value="Unassembled WGS sequence"/>
</dbReference>
<evidence type="ECO:0000313" key="2">
    <source>
        <dbReference type="EMBL" id="GBM39907.1"/>
    </source>
</evidence>
<dbReference type="InterPro" id="IPR043128">
    <property type="entry name" value="Rev_trsase/Diguanyl_cyclase"/>
</dbReference>
<dbReference type="Gene3D" id="3.10.10.10">
    <property type="entry name" value="HIV Type 1 Reverse Transcriptase, subunit A, domain 1"/>
    <property type="match status" value="1"/>
</dbReference>
<sequence length="349" mass="39630">MNNVYGKLLLKYSEFTKLPDPNQPVKHNTVHYINIKGPPVVAKPKRLARDKLKIAKAEFQRIIQLNHMRASKSAYSSSLHMVPEKGSVEWRPVGDYLALNAQTIKEKYPIPCIADFTSELHGKQMFSHIDLIKAYHQIPINSADVHKTAICTPFGLSESLRMQLGLCNASSTFQCFIDEVTRDLPFVYAFVDYLLVSSESANEHLEHLKLLFSKLEEYGLCINVEKCQFGQSTIGFLGFKLSENGIEPLPDRVNCILEFPQPTTLTQLRCYLGIFNFIDVVFLKLQTFWNPLVKFLEGHKNKKKHPRSNAHSSTEQLQWNDAATLSFKASKEAIAKAILLRHPIPGAHH</sequence>
<dbReference type="PANTHER" id="PTHR33064">
    <property type="entry name" value="POL PROTEIN"/>
    <property type="match status" value="1"/>
</dbReference>
<reference evidence="2 3" key="1">
    <citation type="journal article" date="2019" name="Sci. Rep.">
        <title>Orb-weaving spider Araneus ventricosus genome elucidates the spidroin gene catalogue.</title>
        <authorList>
            <person name="Kono N."/>
            <person name="Nakamura H."/>
            <person name="Ohtoshi R."/>
            <person name="Moran D.A.P."/>
            <person name="Shinohara A."/>
            <person name="Yoshida Y."/>
            <person name="Fujiwara M."/>
            <person name="Mori M."/>
            <person name="Tomita M."/>
            <person name="Arakawa K."/>
        </authorList>
    </citation>
    <scope>NUCLEOTIDE SEQUENCE [LARGE SCALE GENOMIC DNA]</scope>
</reference>
<accession>A0A4Y2FG16</accession>
<dbReference type="InterPro" id="IPR000477">
    <property type="entry name" value="RT_dom"/>
</dbReference>
<protein>
    <submittedName>
        <fullName evidence="2">Transposon Ty3-I Gag-Pol polyprotein</fullName>
    </submittedName>
</protein>
<dbReference type="EMBL" id="BGPR01000910">
    <property type="protein sequence ID" value="GBM39907.1"/>
    <property type="molecule type" value="Genomic_DNA"/>
</dbReference>
<dbReference type="GO" id="GO:0071897">
    <property type="term" value="P:DNA biosynthetic process"/>
    <property type="evidence" value="ECO:0007669"/>
    <property type="project" value="UniProtKB-ARBA"/>
</dbReference>
<dbReference type="CDD" id="cd01647">
    <property type="entry name" value="RT_LTR"/>
    <property type="match status" value="1"/>
</dbReference>
<evidence type="ECO:0000259" key="1">
    <source>
        <dbReference type="PROSITE" id="PS50878"/>
    </source>
</evidence>
<organism evidence="2 3">
    <name type="scientific">Araneus ventricosus</name>
    <name type="common">Orbweaver spider</name>
    <name type="synonym">Epeira ventricosa</name>
    <dbReference type="NCBI Taxonomy" id="182803"/>
    <lineage>
        <taxon>Eukaryota</taxon>
        <taxon>Metazoa</taxon>
        <taxon>Ecdysozoa</taxon>
        <taxon>Arthropoda</taxon>
        <taxon>Chelicerata</taxon>
        <taxon>Arachnida</taxon>
        <taxon>Araneae</taxon>
        <taxon>Araneomorphae</taxon>
        <taxon>Entelegynae</taxon>
        <taxon>Araneoidea</taxon>
        <taxon>Araneidae</taxon>
        <taxon>Araneus</taxon>
    </lineage>
</organism>
<dbReference type="InterPro" id="IPR043502">
    <property type="entry name" value="DNA/RNA_pol_sf"/>
</dbReference>
<evidence type="ECO:0000313" key="3">
    <source>
        <dbReference type="Proteomes" id="UP000499080"/>
    </source>
</evidence>
<dbReference type="InterPro" id="IPR051320">
    <property type="entry name" value="Viral_Replic_Matur_Polypro"/>
</dbReference>
<dbReference type="PROSITE" id="PS50878">
    <property type="entry name" value="RT_POL"/>
    <property type="match status" value="1"/>
</dbReference>
<dbReference type="Pfam" id="PF00078">
    <property type="entry name" value="RVT_1"/>
    <property type="match status" value="1"/>
</dbReference>
<comment type="caution">
    <text evidence="2">The sequence shown here is derived from an EMBL/GenBank/DDBJ whole genome shotgun (WGS) entry which is preliminary data.</text>
</comment>
<dbReference type="OrthoDB" id="41323at2759"/>
<dbReference type="AlphaFoldDB" id="A0A4Y2FG16"/>
<feature type="domain" description="Reverse transcriptase" evidence="1">
    <location>
        <begin position="63"/>
        <end position="241"/>
    </location>
</feature>
<gene>
    <name evidence="2" type="primary">TY3B-I_361</name>
    <name evidence="2" type="ORF">AVEN_250227_1</name>
</gene>
<dbReference type="Gene3D" id="3.30.70.270">
    <property type="match status" value="2"/>
</dbReference>
<name>A0A4Y2FG16_ARAVE</name>
<dbReference type="PANTHER" id="PTHR33064:SF37">
    <property type="entry name" value="RIBONUCLEASE H"/>
    <property type="match status" value="1"/>
</dbReference>
<dbReference type="SUPFAM" id="SSF56672">
    <property type="entry name" value="DNA/RNA polymerases"/>
    <property type="match status" value="1"/>
</dbReference>
<keyword evidence="3" id="KW-1185">Reference proteome</keyword>
<proteinExistence type="predicted"/>